<name>A0ABS8TH07_DATST</name>
<dbReference type="EMBL" id="JACEIK010001609">
    <property type="protein sequence ID" value="MCD7470795.1"/>
    <property type="molecule type" value="Genomic_DNA"/>
</dbReference>
<dbReference type="Proteomes" id="UP000823775">
    <property type="component" value="Unassembled WGS sequence"/>
</dbReference>
<reference evidence="1 2" key="1">
    <citation type="journal article" date="2021" name="BMC Genomics">
        <title>Datura genome reveals duplications of psychoactive alkaloid biosynthetic genes and high mutation rate following tissue culture.</title>
        <authorList>
            <person name="Rajewski A."/>
            <person name="Carter-House D."/>
            <person name="Stajich J."/>
            <person name="Litt A."/>
        </authorList>
    </citation>
    <scope>NUCLEOTIDE SEQUENCE [LARGE SCALE GENOMIC DNA]</scope>
    <source>
        <strain evidence="1">AR-01</strain>
    </source>
</reference>
<proteinExistence type="predicted"/>
<sequence>TCVSLGSKIGETPVWHRMNTVSPSPLYKNDVSSMPRGSSPMVHWCSINAASAQTL</sequence>
<accession>A0ABS8TH07</accession>
<organism evidence="1 2">
    <name type="scientific">Datura stramonium</name>
    <name type="common">Jimsonweed</name>
    <name type="synonym">Common thornapple</name>
    <dbReference type="NCBI Taxonomy" id="4076"/>
    <lineage>
        <taxon>Eukaryota</taxon>
        <taxon>Viridiplantae</taxon>
        <taxon>Streptophyta</taxon>
        <taxon>Embryophyta</taxon>
        <taxon>Tracheophyta</taxon>
        <taxon>Spermatophyta</taxon>
        <taxon>Magnoliopsida</taxon>
        <taxon>eudicotyledons</taxon>
        <taxon>Gunneridae</taxon>
        <taxon>Pentapetalae</taxon>
        <taxon>asterids</taxon>
        <taxon>lamiids</taxon>
        <taxon>Solanales</taxon>
        <taxon>Solanaceae</taxon>
        <taxon>Solanoideae</taxon>
        <taxon>Datureae</taxon>
        <taxon>Datura</taxon>
    </lineage>
</organism>
<keyword evidence="2" id="KW-1185">Reference proteome</keyword>
<evidence type="ECO:0000313" key="2">
    <source>
        <dbReference type="Proteomes" id="UP000823775"/>
    </source>
</evidence>
<comment type="caution">
    <text evidence="1">The sequence shown here is derived from an EMBL/GenBank/DDBJ whole genome shotgun (WGS) entry which is preliminary data.</text>
</comment>
<protein>
    <submittedName>
        <fullName evidence="1">Uncharacterized protein</fullName>
    </submittedName>
</protein>
<evidence type="ECO:0000313" key="1">
    <source>
        <dbReference type="EMBL" id="MCD7470795.1"/>
    </source>
</evidence>
<feature type="non-terminal residue" evidence="1">
    <location>
        <position position="55"/>
    </location>
</feature>
<feature type="non-terminal residue" evidence="1">
    <location>
        <position position="1"/>
    </location>
</feature>
<gene>
    <name evidence="1" type="ORF">HAX54_010914</name>
</gene>